<dbReference type="RefSeq" id="WP_166093223.1">
    <property type="nucleotide sequence ID" value="NZ_CP049871.1"/>
</dbReference>
<dbReference type="GO" id="GO:0022900">
    <property type="term" value="P:electron transport chain"/>
    <property type="evidence" value="ECO:0007669"/>
    <property type="project" value="InterPro"/>
</dbReference>
<dbReference type="PROSITE" id="PS51257">
    <property type="entry name" value="PROKAR_LIPOPROTEIN"/>
    <property type="match status" value="1"/>
</dbReference>
<dbReference type="GO" id="GO:0020037">
    <property type="term" value="F:heme binding"/>
    <property type="evidence" value="ECO:0007669"/>
    <property type="project" value="InterPro"/>
</dbReference>
<gene>
    <name evidence="1" type="ORF">G7078_03980</name>
</gene>
<dbReference type="InterPro" id="IPR015984">
    <property type="entry name" value="Cyt_c_prime_subgr"/>
</dbReference>
<dbReference type="SUPFAM" id="SSF47175">
    <property type="entry name" value="Cytochromes"/>
    <property type="match status" value="1"/>
</dbReference>
<dbReference type="AlphaFoldDB" id="A0A6G7ZM03"/>
<dbReference type="KEGG" id="ssin:G7078_03980"/>
<dbReference type="InterPro" id="IPR010980">
    <property type="entry name" value="Cyt_c/b562"/>
</dbReference>
<dbReference type="PROSITE" id="PS51009">
    <property type="entry name" value="CYTCII"/>
    <property type="match status" value="1"/>
</dbReference>
<dbReference type="PRINTS" id="PR00608">
    <property type="entry name" value="CYTCHROMECII"/>
</dbReference>
<sequence length="181" mass="18742">MRIQMLAGLAAFALLASCKGQETADQPDNQLLMSAEARAEQASPLGKPVDSARAKTLMLERHEGMEKIGKATKALRTQLGGSSPDLAAVKASAATIDALAPKVGGWYPPGTGPDVGKTRGKAEIWQKPADFAAKARAFEGAARTLNAAAQKGDIAASKAAFGNLGKTCSACHDPYRAKGHD</sequence>
<reference evidence="1 2" key="1">
    <citation type="submission" date="2020-03" db="EMBL/GenBank/DDBJ databases">
        <title>Sphingomonas sp. nov., isolated from fish.</title>
        <authorList>
            <person name="Hyun D.-W."/>
            <person name="Bae J.-W."/>
        </authorList>
    </citation>
    <scope>NUCLEOTIDE SEQUENCE [LARGE SCALE GENOMIC DNA]</scope>
    <source>
        <strain evidence="1 2">HDW15C</strain>
    </source>
</reference>
<protein>
    <submittedName>
        <fullName evidence="1">Cytochrome c</fullName>
    </submittedName>
</protein>
<evidence type="ECO:0000313" key="2">
    <source>
        <dbReference type="Proteomes" id="UP000502502"/>
    </source>
</evidence>
<dbReference type="Proteomes" id="UP000502502">
    <property type="component" value="Chromosome"/>
</dbReference>
<dbReference type="InterPro" id="IPR002321">
    <property type="entry name" value="Cyt_c_II"/>
</dbReference>
<dbReference type="EMBL" id="CP049871">
    <property type="protein sequence ID" value="QIL02027.1"/>
    <property type="molecule type" value="Genomic_DNA"/>
</dbReference>
<proteinExistence type="predicted"/>
<keyword evidence="2" id="KW-1185">Reference proteome</keyword>
<dbReference type="GO" id="GO:0005506">
    <property type="term" value="F:iron ion binding"/>
    <property type="evidence" value="ECO:0007669"/>
    <property type="project" value="InterPro"/>
</dbReference>
<dbReference type="Gene3D" id="1.20.120.10">
    <property type="entry name" value="Cytochrome c/b562"/>
    <property type="match status" value="1"/>
</dbReference>
<accession>A0A6G7ZM03</accession>
<dbReference type="GO" id="GO:0009055">
    <property type="term" value="F:electron transfer activity"/>
    <property type="evidence" value="ECO:0007669"/>
    <property type="project" value="InterPro"/>
</dbReference>
<evidence type="ECO:0000313" key="1">
    <source>
        <dbReference type="EMBL" id="QIL02027.1"/>
    </source>
</evidence>
<dbReference type="Pfam" id="PF01322">
    <property type="entry name" value="Cytochrom_C_2"/>
    <property type="match status" value="1"/>
</dbReference>
<organism evidence="1 2">
    <name type="scientific">Sphingomonas sinipercae</name>
    <dbReference type="NCBI Taxonomy" id="2714944"/>
    <lineage>
        <taxon>Bacteria</taxon>
        <taxon>Pseudomonadati</taxon>
        <taxon>Pseudomonadota</taxon>
        <taxon>Alphaproteobacteria</taxon>
        <taxon>Sphingomonadales</taxon>
        <taxon>Sphingomonadaceae</taxon>
        <taxon>Sphingomonas</taxon>
    </lineage>
</organism>
<name>A0A6G7ZM03_9SPHN</name>